<evidence type="ECO:0000313" key="3">
    <source>
        <dbReference type="Proteomes" id="UP000191040"/>
    </source>
</evidence>
<keyword evidence="1" id="KW-0472">Membrane</keyword>
<proteinExistence type="predicted"/>
<dbReference type="Proteomes" id="UP000191040">
    <property type="component" value="Chromosome I"/>
</dbReference>
<feature type="transmembrane region" description="Helical" evidence="1">
    <location>
        <begin position="15"/>
        <end position="36"/>
    </location>
</feature>
<organism evidence="2 3">
    <name type="scientific">Aeromicrobium choanae</name>
    <dbReference type="NCBI Taxonomy" id="1736691"/>
    <lineage>
        <taxon>Bacteria</taxon>
        <taxon>Bacillati</taxon>
        <taxon>Actinomycetota</taxon>
        <taxon>Actinomycetes</taxon>
        <taxon>Propionibacteriales</taxon>
        <taxon>Nocardioidaceae</taxon>
        <taxon>Aeromicrobium</taxon>
    </lineage>
</organism>
<sequence length="100" mass="10461">MAAPKKAKASTSAKILYQPVGLITSILAGLIASAVFKQVWKRASPNSEGDPPTPTQSEFPLKEILLAAVIQGAIFSGVRAIVQRQGAKAFAKATGEWPGD</sequence>
<dbReference type="EMBL" id="LT796768">
    <property type="protein sequence ID" value="SKB06942.1"/>
    <property type="molecule type" value="Genomic_DNA"/>
</dbReference>
<dbReference type="Pfam" id="PF14019">
    <property type="entry name" value="DUF4235"/>
    <property type="match status" value="1"/>
</dbReference>
<name>A0A1T4YYT6_9ACTN</name>
<dbReference type="OrthoDB" id="5244650at2"/>
<dbReference type="STRING" id="1736691.SAMN06295964_1498"/>
<dbReference type="InterPro" id="IPR025329">
    <property type="entry name" value="DUF4235"/>
</dbReference>
<gene>
    <name evidence="2" type="ORF">SAMN06295964_1498</name>
</gene>
<dbReference type="AlphaFoldDB" id="A0A1T4YYT6"/>
<evidence type="ECO:0008006" key="4">
    <source>
        <dbReference type="Google" id="ProtNLM"/>
    </source>
</evidence>
<dbReference type="RefSeq" id="WP_078699574.1">
    <property type="nucleotide sequence ID" value="NZ_LT796768.1"/>
</dbReference>
<keyword evidence="3" id="KW-1185">Reference proteome</keyword>
<protein>
    <recommendedName>
        <fullName evidence="4">DUF4235 domain-containing protein</fullName>
    </recommendedName>
</protein>
<evidence type="ECO:0000256" key="1">
    <source>
        <dbReference type="SAM" id="Phobius"/>
    </source>
</evidence>
<reference evidence="3" key="1">
    <citation type="submission" date="2017-02" db="EMBL/GenBank/DDBJ databases">
        <authorList>
            <person name="Varghese N."/>
            <person name="Submissions S."/>
        </authorList>
    </citation>
    <scope>NUCLEOTIDE SEQUENCE [LARGE SCALE GENOMIC DNA]</scope>
    <source>
        <strain evidence="3">9H-4</strain>
    </source>
</reference>
<keyword evidence="1" id="KW-1133">Transmembrane helix</keyword>
<accession>A0A1T4YYT6</accession>
<evidence type="ECO:0000313" key="2">
    <source>
        <dbReference type="EMBL" id="SKB06942.1"/>
    </source>
</evidence>
<keyword evidence="1" id="KW-0812">Transmembrane</keyword>